<dbReference type="OrthoDB" id="10249988at2759"/>
<sequence>MAINTSLYTIKSIIILDSDGKRLFVKYFKGPHNPNKEEVDLSSITHNEKKQLSFESNLFQKTHKSNSDIILLENQIVVYKEFADVIVYVTGDLNENEVLLYNALQGLIGALEIVIKSSMDKRLLQENYDMVSLTIDETVDDGIILETDPAAIASRVTKPPTEDITNIKLDLNEKTLFSAFNFARNKLSERIQQGF</sequence>
<dbReference type="InterPro" id="IPR022775">
    <property type="entry name" value="AP_mu_sigma_su"/>
</dbReference>
<dbReference type="Pfam" id="PF01217">
    <property type="entry name" value="Clat_adaptor_s"/>
    <property type="match status" value="1"/>
</dbReference>
<keyword evidence="10 12" id="KW-0968">Cytoplasmic vesicle</keyword>
<dbReference type="PANTHER" id="PTHR11043">
    <property type="entry name" value="ZETA-COAT PROTEIN"/>
    <property type="match status" value="1"/>
</dbReference>
<dbReference type="FunFam" id="3.30.450.60:FF:000013">
    <property type="entry name" value="Coatomer subunit zeta"/>
    <property type="match status" value="1"/>
</dbReference>
<dbReference type="GO" id="GO:0006891">
    <property type="term" value="P:intra-Golgi vesicle-mediated transport"/>
    <property type="evidence" value="ECO:0007669"/>
    <property type="project" value="TreeGrafter"/>
</dbReference>
<evidence type="ECO:0000256" key="12">
    <source>
        <dbReference type="RuleBase" id="RU366053"/>
    </source>
</evidence>
<dbReference type="CDD" id="cd14829">
    <property type="entry name" value="Zeta-COP"/>
    <property type="match status" value="1"/>
</dbReference>
<reference evidence="14" key="1">
    <citation type="submission" date="2023-04" db="EMBL/GenBank/DDBJ databases">
        <title>Candida boidinii NBRC 10035.</title>
        <authorList>
            <person name="Ichikawa N."/>
            <person name="Sato H."/>
            <person name="Tonouchi N."/>
        </authorList>
    </citation>
    <scope>NUCLEOTIDE SEQUENCE</scope>
    <source>
        <strain evidence="14">NBRC 10035</strain>
    </source>
</reference>
<keyword evidence="9 12" id="KW-0472">Membrane</keyword>
<dbReference type="SUPFAM" id="SSF64356">
    <property type="entry name" value="SNARE-like"/>
    <property type="match status" value="1"/>
</dbReference>
<evidence type="ECO:0000256" key="3">
    <source>
        <dbReference type="ARBA" id="ARBA00011775"/>
    </source>
</evidence>
<evidence type="ECO:0000256" key="11">
    <source>
        <dbReference type="ARBA" id="ARBA00045555"/>
    </source>
</evidence>
<gene>
    <name evidence="14" type="ORF">Cboi02_000002700</name>
</gene>
<proteinExistence type="inferred from homology"/>
<dbReference type="Gene3D" id="3.30.450.60">
    <property type="match status" value="1"/>
</dbReference>
<evidence type="ECO:0000256" key="8">
    <source>
        <dbReference type="ARBA" id="ARBA00023034"/>
    </source>
</evidence>
<dbReference type="GO" id="GO:0006890">
    <property type="term" value="P:retrograde vesicle-mediated transport, Golgi to endoplasmic reticulum"/>
    <property type="evidence" value="ECO:0007669"/>
    <property type="project" value="UniProtKB-UniRule"/>
</dbReference>
<keyword evidence="7 12" id="KW-0653">Protein transport</keyword>
<evidence type="ECO:0000256" key="9">
    <source>
        <dbReference type="ARBA" id="ARBA00023136"/>
    </source>
</evidence>
<evidence type="ECO:0000256" key="7">
    <source>
        <dbReference type="ARBA" id="ARBA00022927"/>
    </source>
</evidence>
<comment type="subunit">
    <text evidence="3 12">Oligomeric complex that consists of at least the alpha, beta, beta', gamma, delta, epsilon and zeta subunits.</text>
</comment>
<accession>A0A9W6SSP9</accession>
<dbReference type="GO" id="GO:0006886">
    <property type="term" value="P:intracellular protein transport"/>
    <property type="evidence" value="ECO:0007669"/>
    <property type="project" value="TreeGrafter"/>
</dbReference>
<evidence type="ECO:0000256" key="1">
    <source>
        <dbReference type="ARBA" id="ARBA00004255"/>
    </source>
</evidence>
<evidence type="ECO:0000256" key="4">
    <source>
        <dbReference type="ARBA" id="ARBA00022448"/>
    </source>
</evidence>
<evidence type="ECO:0000256" key="6">
    <source>
        <dbReference type="ARBA" id="ARBA00022892"/>
    </source>
</evidence>
<keyword evidence="15" id="KW-1185">Reference proteome</keyword>
<comment type="function">
    <text evidence="11">The coatomer is a cytosolic protein complex that binds to dilysine motifs and reversibly associates with Golgi non-clathrin-coated vesicles, which further mediate biosynthetic protein transport from the ER, via the Golgi up to the trans Golgi network. Coatomer complex is required for budding from Golgi membranes, and is essential for the retrograde Golgi-to-ER transport of dilysine-tagged proteins. The zeta subunit may be involved in regulating the coat assembly and, hence, the rate of biosynthetic protein transport due to its association-dissociation properties with the coatomer complex.</text>
</comment>
<keyword evidence="8 12" id="KW-0333">Golgi apparatus</keyword>
<keyword evidence="6 12" id="KW-0931">ER-Golgi transport</keyword>
<organism evidence="14 15">
    <name type="scientific">Candida boidinii</name>
    <name type="common">Yeast</name>
    <dbReference type="NCBI Taxonomy" id="5477"/>
    <lineage>
        <taxon>Eukaryota</taxon>
        <taxon>Fungi</taxon>
        <taxon>Dikarya</taxon>
        <taxon>Ascomycota</taxon>
        <taxon>Saccharomycotina</taxon>
        <taxon>Pichiomycetes</taxon>
        <taxon>Pichiales</taxon>
        <taxon>Pichiaceae</taxon>
        <taxon>Ogataea</taxon>
        <taxon>Ogataea/Candida clade</taxon>
    </lineage>
</organism>
<protein>
    <recommendedName>
        <fullName evidence="12">Coatomer subunit zeta</fullName>
    </recommendedName>
</protein>
<comment type="caution">
    <text evidence="14">The sequence shown here is derived from an EMBL/GenBank/DDBJ whole genome shotgun (WGS) entry which is preliminary data.</text>
</comment>
<evidence type="ECO:0000259" key="13">
    <source>
        <dbReference type="Pfam" id="PF01217"/>
    </source>
</evidence>
<keyword evidence="4 12" id="KW-0813">Transport</keyword>
<evidence type="ECO:0000313" key="14">
    <source>
        <dbReference type="EMBL" id="GME66561.1"/>
    </source>
</evidence>
<dbReference type="InterPro" id="IPR011012">
    <property type="entry name" value="Longin-like_dom_sf"/>
</dbReference>
<evidence type="ECO:0000256" key="10">
    <source>
        <dbReference type="ARBA" id="ARBA00023329"/>
    </source>
</evidence>
<evidence type="ECO:0000313" key="15">
    <source>
        <dbReference type="Proteomes" id="UP001165120"/>
    </source>
</evidence>
<evidence type="ECO:0000256" key="2">
    <source>
        <dbReference type="ARBA" id="ARBA00006972"/>
    </source>
</evidence>
<feature type="domain" description="AP complex mu/sigma subunit" evidence="13">
    <location>
        <begin position="9"/>
        <end position="157"/>
    </location>
</feature>
<dbReference type="PANTHER" id="PTHR11043:SF0">
    <property type="entry name" value="COATOMER SUBUNIT ZETA"/>
    <property type="match status" value="1"/>
</dbReference>
<dbReference type="GO" id="GO:0030126">
    <property type="term" value="C:COPI vesicle coat"/>
    <property type="evidence" value="ECO:0007669"/>
    <property type="project" value="UniProtKB-UniRule"/>
</dbReference>
<dbReference type="GO" id="GO:0000139">
    <property type="term" value="C:Golgi membrane"/>
    <property type="evidence" value="ECO:0007669"/>
    <property type="project" value="UniProtKB-SubCell"/>
</dbReference>
<dbReference type="InterPro" id="IPR039652">
    <property type="entry name" value="Coatomer_zeta"/>
</dbReference>
<keyword evidence="5 12" id="KW-0963">Cytoplasm</keyword>
<comment type="similarity">
    <text evidence="2 12">Belongs to the adaptor complexes small subunit family.</text>
</comment>
<dbReference type="Proteomes" id="UP001165120">
    <property type="component" value="Unassembled WGS sequence"/>
</dbReference>
<dbReference type="AlphaFoldDB" id="A0A9W6SSP9"/>
<comment type="subcellular location">
    <subcellularLocation>
        <location evidence="12">Cytoplasm</location>
    </subcellularLocation>
    <subcellularLocation>
        <location evidence="1 12">Golgi apparatus membrane</location>
        <topology evidence="1 12">Peripheral membrane protein</topology>
        <orientation evidence="1 12">Cytoplasmic side</orientation>
    </subcellularLocation>
    <subcellularLocation>
        <location evidence="12">Cytoplasmic vesicle</location>
        <location evidence="12">COPI-coated vesicle membrane</location>
        <topology evidence="12">Peripheral membrane protein</topology>
        <orientation evidence="12">Cytoplasmic side</orientation>
    </subcellularLocation>
</comment>
<evidence type="ECO:0000256" key="5">
    <source>
        <dbReference type="ARBA" id="ARBA00022490"/>
    </source>
</evidence>
<dbReference type="EMBL" id="BSXN01000004">
    <property type="protein sequence ID" value="GME66561.1"/>
    <property type="molecule type" value="Genomic_DNA"/>
</dbReference>
<name>A0A9W6SSP9_CANBO</name>